<feature type="domain" description="Bacterial sugar transferase" evidence="10">
    <location>
        <begin position="39"/>
        <end position="230"/>
    </location>
</feature>
<dbReference type="Proteomes" id="UP000241764">
    <property type="component" value="Unassembled WGS sequence"/>
</dbReference>
<dbReference type="EMBL" id="PGGM01000003">
    <property type="protein sequence ID" value="PSH64999.1"/>
    <property type="molecule type" value="Genomic_DNA"/>
</dbReference>
<keyword evidence="5 9" id="KW-0812">Transmembrane</keyword>
<evidence type="ECO:0000256" key="9">
    <source>
        <dbReference type="SAM" id="Phobius"/>
    </source>
</evidence>
<evidence type="ECO:0000259" key="10">
    <source>
        <dbReference type="Pfam" id="PF02397"/>
    </source>
</evidence>
<dbReference type="InterPro" id="IPR003362">
    <property type="entry name" value="Bact_transf"/>
</dbReference>
<evidence type="ECO:0000256" key="1">
    <source>
        <dbReference type="ARBA" id="ARBA00004236"/>
    </source>
</evidence>
<evidence type="ECO:0000256" key="8">
    <source>
        <dbReference type="ARBA" id="ARBA00023169"/>
    </source>
</evidence>
<dbReference type="Pfam" id="PF02397">
    <property type="entry name" value="Bac_transf"/>
    <property type="match status" value="1"/>
</dbReference>
<keyword evidence="6 9" id="KW-1133">Transmembrane helix</keyword>
<reference evidence="12" key="1">
    <citation type="submission" date="2017-11" db="EMBL/GenBank/DDBJ databases">
        <authorList>
            <person name="Kuznetsova I."/>
            <person name="Sazanova A."/>
            <person name="Chirak E."/>
            <person name="Safronova V."/>
            <person name="Willems A."/>
        </authorList>
    </citation>
    <scope>NUCLEOTIDE SEQUENCE [LARGE SCALE GENOMIC DNA]</scope>
    <source>
        <strain evidence="12">CCBAU 03422</strain>
    </source>
</reference>
<keyword evidence="4" id="KW-0808">Transferase</keyword>
<dbReference type="GO" id="GO:0005886">
    <property type="term" value="C:plasma membrane"/>
    <property type="evidence" value="ECO:0007669"/>
    <property type="project" value="UniProtKB-SubCell"/>
</dbReference>
<sequence length="236" mass="26286">MTWEAQRIEVGKSWSGVAKTEQGRRQRGAISEPIGRSSKRIVDVIIASTALLLLSPLLLIVAIIVKFSDGGPVFYSHTRIGLGGASFKCLKFRTMKTDAGAHLTELLNANPEAKIEWEATRKLKNDPRVTVVGGILRESSIDELPQLINIVRGEMSLVGPRPITCEELPLYGEHVWSYMAGRPGLTGHWQISGRNDVSYQQRVSLDVQYLQNWSLAWDFVIMAKTVPVLFSHRGSY</sequence>
<dbReference type="RefSeq" id="WP_106663414.1">
    <property type="nucleotide sequence ID" value="NZ_PGGM01000003.1"/>
</dbReference>
<organism evidence="11 12">
    <name type="scientific">Phyllobacterium sophorae</name>
    <dbReference type="NCBI Taxonomy" id="1520277"/>
    <lineage>
        <taxon>Bacteria</taxon>
        <taxon>Pseudomonadati</taxon>
        <taxon>Pseudomonadota</taxon>
        <taxon>Alphaproteobacteria</taxon>
        <taxon>Hyphomicrobiales</taxon>
        <taxon>Phyllobacteriaceae</taxon>
        <taxon>Phyllobacterium</taxon>
    </lineage>
</organism>
<evidence type="ECO:0000256" key="7">
    <source>
        <dbReference type="ARBA" id="ARBA00023136"/>
    </source>
</evidence>
<evidence type="ECO:0000256" key="6">
    <source>
        <dbReference type="ARBA" id="ARBA00022989"/>
    </source>
</evidence>
<evidence type="ECO:0000256" key="2">
    <source>
        <dbReference type="ARBA" id="ARBA00006464"/>
    </source>
</evidence>
<protein>
    <submittedName>
        <fullName evidence="11">Exopolysaccharide biosynthesis protein</fullName>
    </submittedName>
</protein>
<evidence type="ECO:0000313" key="12">
    <source>
        <dbReference type="Proteomes" id="UP000241764"/>
    </source>
</evidence>
<evidence type="ECO:0000313" key="11">
    <source>
        <dbReference type="EMBL" id="PSH64999.1"/>
    </source>
</evidence>
<dbReference type="OrthoDB" id="9808602at2"/>
<comment type="subcellular location">
    <subcellularLocation>
        <location evidence="1">Cell membrane</location>
    </subcellularLocation>
</comment>
<comment type="similarity">
    <text evidence="2">Belongs to the bacterial sugar transferase family.</text>
</comment>
<dbReference type="PANTHER" id="PTHR30576:SF4">
    <property type="entry name" value="UNDECAPRENYL-PHOSPHATE GALACTOSE PHOSPHOTRANSFERASE"/>
    <property type="match status" value="1"/>
</dbReference>
<evidence type="ECO:0000256" key="5">
    <source>
        <dbReference type="ARBA" id="ARBA00022692"/>
    </source>
</evidence>
<keyword evidence="3" id="KW-1003">Cell membrane</keyword>
<keyword evidence="12" id="KW-1185">Reference proteome</keyword>
<dbReference type="GO" id="GO:0000271">
    <property type="term" value="P:polysaccharide biosynthetic process"/>
    <property type="evidence" value="ECO:0007669"/>
    <property type="project" value="UniProtKB-KW"/>
</dbReference>
<evidence type="ECO:0000256" key="3">
    <source>
        <dbReference type="ARBA" id="ARBA00022475"/>
    </source>
</evidence>
<keyword evidence="8" id="KW-0270">Exopolysaccharide synthesis</keyword>
<comment type="caution">
    <text evidence="11">The sequence shown here is derived from an EMBL/GenBank/DDBJ whole genome shotgun (WGS) entry which is preliminary data.</text>
</comment>
<name>A0A2P7BEY4_9HYPH</name>
<keyword evidence="7 9" id="KW-0472">Membrane</keyword>
<dbReference type="AlphaFoldDB" id="A0A2P7BEY4"/>
<gene>
    <name evidence="11" type="ORF">CU103_08100</name>
</gene>
<dbReference type="GO" id="GO:0016780">
    <property type="term" value="F:phosphotransferase activity, for other substituted phosphate groups"/>
    <property type="evidence" value="ECO:0007669"/>
    <property type="project" value="TreeGrafter"/>
</dbReference>
<feature type="transmembrane region" description="Helical" evidence="9">
    <location>
        <begin position="44"/>
        <end position="65"/>
    </location>
</feature>
<proteinExistence type="inferred from homology"/>
<evidence type="ECO:0000256" key="4">
    <source>
        <dbReference type="ARBA" id="ARBA00022679"/>
    </source>
</evidence>
<dbReference type="PANTHER" id="PTHR30576">
    <property type="entry name" value="COLANIC BIOSYNTHESIS UDP-GLUCOSE LIPID CARRIER TRANSFERASE"/>
    <property type="match status" value="1"/>
</dbReference>
<accession>A0A2P7BEY4</accession>